<sequence length="118" mass="13540">MGLYHRACILSHAWSHSCQIGRIGFNSEAVDRMLKCAISEGIDSEDFIDDEKYYLLPDTDDDEDGTLSESWRHPVIYHQLDRSSKSVFTDSLERFFSLAYQVIVSPFLDFVHCTLVAD</sequence>
<name>A0A9P6T958_9BASI</name>
<dbReference type="AlphaFoldDB" id="A0A9P6T958"/>
<keyword evidence="2" id="KW-1185">Reference proteome</keyword>
<dbReference type="EMBL" id="MU167356">
    <property type="protein sequence ID" value="KAG0142193.1"/>
    <property type="molecule type" value="Genomic_DNA"/>
</dbReference>
<protein>
    <submittedName>
        <fullName evidence="1">Uncharacterized protein</fullName>
    </submittedName>
</protein>
<reference evidence="1" key="1">
    <citation type="submission" date="2013-11" db="EMBL/GenBank/DDBJ databases">
        <title>Genome sequence of the fusiform rust pathogen reveals effectors for host alternation and coevolution with pine.</title>
        <authorList>
            <consortium name="DOE Joint Genome Institute"/>
            <person name="Smith K."/>
            <person name="Pendleton A."/>
            <person name="Kubisiak T."/>
            <person name="Anderson C."/>
            <person name="Salamov A."/>
            <person name="Aerts A."/>
            <person name="Riley R."/>
            <person name="Clum A."/>
            <person name="Lindquist E."/>
            <person name="Ence D."/>
            <person name="Campbell M."/>
            <person name="Kronenberg Z."/>
            <person name="Feau N."/>
            <person name="Dhillon B."/>
            <person name="Hamelin R."/>
            <person name="Burleigh J."/>
            <person name="Smith J."/>
            <person name="Yandell M."/>
            <person name="Nelson C."/>
            <person name="Grigoriev I."/>
            <person name="Davis J."/>
        </authorList>
    </citation>
    <scope>NUCLEOTIDE SEQUENCE</scope>
    <source>
        <strain evidence="1">G11</strain>
    </source>
</reference>
<gene>
    <name evidence="1" type="ORF">CROQUDRAFT_97795</name>
</gene>
<accession>A0A9P6T958</accession>
<evidence type="ECO:0000313" key="1">
    <source>
        <dbReference type="EMBL" id="KAG0142193.1"/>
    </source>
</evidence>
<evidence type="ECO:0000313" key="2">
    <source>
        <dbReference type="Proteomes" id="UP000886653"/>
    </source>
</evidence>
<dbReference type="Proteomes" id="UP000886653">
    <property type="component" value="Unassembled WGS sequence"/>
</dbReference>
<proteinExistence type="predicted"/>
<comment type="caution">
    <text evidence="1">The sequence shown here is derived from an EMBL/GenBank/DDBJ whole genome shotgun (WGS) entry which is preliminary data.</text>
</comment>
<organism evidence="1 2">
    <name type="scientific">Cronartium quercuum f. sp. fusiforme G11</name>
    <dbReference type="NCBI Taxonomy" id="708437"/>
    <lineage>
        <taxon>Eukaryota</taxon>
        <taxon>Fungi</taxon>
        <taxon>Dikarya</taxon>
        <taxon>Basidiomycota</taxon>
        <taxon>Pucciniomycotina</taxon>
        <taxon>Pucciniomycetes</taxon>
        <taxon>Pucciniales</taxon>
        <taxon>Coleosporiaceae</taxon>
        <taxon>Cronartium</taxon>
    </lineage>
</organism>